<evidence type="ECO:0000313" key="1">
    <source>
        <dbReference type="EMBL" id="AWV48795.1"/>
    </source>
</evidence>
<dbReference type="Proteomes" id="UP000249682">
    <property type="component" value="Chromosome"/>
</dbReference>
<reference evidence="1 2" key="1">
    <citation type="submission" date="2018-05" db="EMBL/GenBank/DDBJ databases">
        <title>Evolution of small genomes with special reference to Mycobacterium leprae.</title>
        <authorList>
            <person name="Mohanty P.S."/>
            <person name="Bansal A.K."/>
            <person name="Gupta U.D."/>
            <person name="Naaz F."/>
            <person name="Dwivedi V.D."/>
            <person name="Singh H."/>
            <person name="Gupta G."/>
            <person name="Sharma S."/>
            <person name="Arora M."/>
        </authorList>
    </citation>
    <scope>NUCLEOTIDE SEQUENCE [LARGE SCALE GENOMIC DNA]</scope>
    <source>
        <strain evidence="1 2">MRHRU-235-G</strain>
    </source>
</reference>
<proteinExistence type="predicted"/>
<sequence>MHQSAWANRFVDRSWAAGYDHPVARDRGLVGNERSQHELIGGPAQLISFLVFGGAARIVNKPGV</sequence>
<evidence type="ECO:0000313" key="2">
    <source>
        <dbReference type="Proteomes" id="UP000249682"/>
    </source>
</evidence>
<organism evidence="1 2">
    <name type="scientific">Mycobacterium leprae</name>
    <dbReference type="NCBI Taxonomy" id="1769"/>
    <lineage>
        <taxon>Bacteria</taxon>
        <taxon>Bacillati</taxon>
        <taxon>Actinomycetota</taxon>
        <taxon>Actinomycetes</taxon>
        <taxon>Mycobacteriales</taxon>
        <taxon>Mycobacteriaceae</taxon>
        <taxon>Mycobacterium</taxon>
    </lineage>
</organism>
<name>A0AAD0KTQ4_MYCLR</name>
<dbReference type="AlphaFoldDB" id="A0AAD0KTQ4"/>
<dbReference type="EMBL" id="CP029543">
    <property type="protein sequence ID" value="AWV48795.1"/>
    <property type="molecule type" value="Genomic_DNA"/>
</dbReference>
<dbReference type="RefSeq" id="WP_041323500.1">
    <property type="nucleotide sequence ID" value="NZ_CP029543.1"/>
</dbReference>
<accession>A0AAD0KTQ4</accession>
<gene>
    <name evidence="1" type="ORF">DIJ64_14200</name>
</gene>
<protein>
    <submittedName>
        <fullName evidence="1">Uncharacterized protein</fullName>
    </submittedName>
</protein>